<dbReference type="GO" id="GO:0003989">
    <property type="term" value="F:acetyl-CoA carboxylase activity"/>
    <property type="evidence" value="ECO:0007669"/>
    <property type="project" value="InterPro"/>
</dbReference>
<evidence type="ECO:0000313" key="2">
    <source>
        <dbReference type="Proteomes" id="UP000095210"/>
    </source>
</evidence>
<dbReference type="Proteomes" id="UP000095210">
    <property type="component" value="Chromosome"/>
</dbReference>
<gene>
    <name evidence="1" type="ORF">TL08_23625</name>
</gene>
<organism evidence="1 2">
    <name type="scientific">Actinoalloteichus hymeniacidonis</name>
    <dbReference type="NCBI Taxonomy" id="340345"/>
    <lineage>
        <taxon>Bacteria</taxon>
        <taxon>Bacillati</taxon>
        <taxon>Actinomycetota</taxon>
        <taxon>Actinomycetes</taxon>
        <taxon>Pseudonocardiales</taxon>
        <taxon>Pseudonocardiaceae</taxon>
        <taxon>Actinoalloteichus</taxon>
    </lineage>
</organism>
<dbReference type="EMBL" id="CP014859">
    <property type="protein sequence ID" value="AOS65505.1"/>
    <property type="molecule type" value="Genomic_DNA"/>
</dbReference>
<dbReference type="AlphaFoldDB" id="A0AAC9N0L7"/>
<sequence>MTDQQPSDQQPSAGRPVLRVVRGEPDDAELAALAAVFAASSAGEPAEAAAPERSGWADRAALLRRPLSPGAGAWRWSAFRG</sequence>
<dbReference type="GO" id="GO:0004658">
    <property type="term" value="F:propionyl-CoA carboxylase activity"/>
    <property type="evidence" value="ECO:0007669"/>
    <property type="project" value="InterPro"/>
</dbReference>
<reference evidence="2" key="1">
    <citation type="submission" date="2016-03" db="EMBL/GenBank/DDBJ databases">
        <title>Complete genome sequence of the type strain Actinoalloteichus hymeniacidonis DSM 45092.</title>
        <authorList>
            <person name="Schaffert L."/>
            <person name="Albersmeier A."/>
            <person name="Winkler A."/>
            <person name="Kalinowski J."/>
            <person name="Zotchev S."/>
            <person name="Ruckert C."/>
        </authorList>
    </citation>
    <scope>NUCLEOTIDE SEQUENCE [LARGE SCALE GENOMIC DNA]</scope>
    <source>
        <strain evidence="2">HPA177(T) (DSM 45092(T))</strain>
    </source>
</reference>
<keyword evidence="2" id="KW-1185">Reference proteome</keyword>
<evidence type="ECO:0000313" key="1">
    <source>
        <dbReference type="EMBL" id="AOS65505.1"/>
    </source>
</evidence>
<dbReference type="RefSeq" id="WP_069852143.1">
    <property type="nucleotide sequence ID" value="NZ_CP014859.1"/>
</dbReference>
<dbReference type="KEGG" id="ahm:TL08_23625"/>
<name>A0AAC9N0L7_9PSEU</name>
<dbReference type="Pfam" id="PF13822">
    <property type="entry name" value="ACC_epsilon"/>
    <property type="match status" value="1"/>
</dbReference>
<protein>
    <submittedName>
        <fullName evidence="1">Acyl-CoA carboxylase epsilon subunit</fullName>
    </submittedName>
</protein>
<proteinExistence type="predicted"/>
<dbReference type="InterPro" id="IPR032716">
    <property type="entry name" value="ACC_epsilon"/>
</dbReference>
<accession>A0AAC9N0L7</accession>